<dbReference type="EMBL" id="BMPQ01000003">
    <property type="protein sequence ID" value="GGK55016.1"/>
    <property type="molecule type" value="Genomic_DNA"/>
</dbReference>
<dbReference type="Proteomes" id="UP000637788">
    <property type="component" value="Unassembled WGS sequence"/>
</dbReference>
<evidence type="ECO:0000313" key="1">
    <source>
        <dbReference type="EMBL" id="GGK55016.1"/>
    </source>
</evidence>
<name>A0A917VAF4_9ACTN</name>
<reference evidence="1" key="2">
    <citation type="submission" date="2020-09" db="EMBL/GenBank/DDBJ databases">
        <authorList>
            <person name="Sun Q."/>
            <person name="Ohkuma M."/>
        </authorList>
    </citation>
    <scope>NUCLEOTIDE SEQUENCE</scope>
    <source>
        <strain evidence="1">JCM 3035</strain>
    </source>
</reference>
<evidence type="ECO:0008006" key="3">
    <source>
        <dbReference type="Google" id="ProtNLM"/>
    </source>
</evidence>
<accession>A0A917VAF4</accession>
<comment type="caution">
    <text evidence="1">The sequence shown here is derived from an EMBL/GenBank/DDBJ whole genome shotgun (WGS) entry which is preliminary data.</text>
</comment>
<evidence type="ECO:0000313" key="2">
    <source>
        <dbReference type="Proteomes" id="UP000637788"/>
    </source>
</evidence>
<keyword evidence="2" id="KW-1185">Reference proteome</keyword>
<dbReference type="Pfam" id="PF09957">
    <property type="entry name" value="VapB_antitoxin"/>
    <property type="match status" value="1"/>
</dbReference>
<dbReference type="InterPro" id="IPR019239">
    <property type="entry name" value="VapB_antitoxin"/>
</dbReference>
<reference evidence="1" key="1">
    <citation type="journal article" date="2014" name="Int. J. Syst. Evol. Microbiol.">
        <title>Complete genome sequence of Corynebacterium casei LMG S-19264T (=DSM 44701T), isolated from a smear-ripened cheese.</title>
        <authorList>
            <consortium name="US DOE Joint Genome Institute (JGI-PGF)"/>
            <person name="Walter F."/>
            <person name="Albersmeier A."/>
            <person name="Kalinowski J."/>
            <person name="Ruckert C."/>
        </authorList>
    </citation>
    <scope>NUCLEOTIDE SEQUENCE</scope>
    <source>
        <strain evidence="1">JCM 3035</strain>
    </source>
</reference>
<protein>
    <recommendedName>
        <fullName evidence="3">Type II toxin-antitoxin system VapB family antitoxin</fullName>
    </recommendedName>
</protein>
<proteinExistence type="predicted"/>
<dbReference type="AlphaFoldDB" id="A0A917VAF4"/>
<organism evidence="1 2">
    <name type="scientific">Streptomyces flaveus</name>
    <dbReference type="NCBI Taxonomy" id="66370"/>
    <lineage>
        <taxon>Bacteria</taxon>
        <taxon>Bacillati</taxon>
        <taxon>Actinomycetota</taxon>
        <taxon>Actinomycetes</taxon>
        <taxon>Kitasatosporales</taxon>
        <taxon>Streptomycetaceae</taxon>
        <taxon>Streptomyces</taxon>
        <taxon>Streptomyces aurantiacus group</taxon>
    </lineage>
</organism>
<sequence length="70" mass="7757">MSRTVIDLDDEATAELMGIYNVKSKAAAVRRAMDEAVKLHRRMAFMDAIDSGEIDLTYDASSPPVPLTER</sequence>
<gene>
    <name evidence="1" type="ORF">GCM10010094_14330</name>
</gene>